<keyword evidence="3" id="KW-0963">Cytoplasm</keyword>
<keyword evidence="4" id="KW-0472">Membrane</keyword>
<evidence type="ECO:0000313" key="7">
    <source>
        <dbReference type="EMBL" id="KAF9528205.1"/>
    </source>
</evidence>
<dbReference type="EMBL" id="MU157854">
    <property type="protein sequence ID" value="KAF9528205.1"/>
    <property type="molecule type" value="Genomic_DNA"/>
</dbReference>
<comment type="similarity">
    <text evidence="2">Belongs to the MAK10 family.</text>
</comment>
<dbReference type="GO" id="GO:0031417">
    <property type="term" value="C:NatC complex"/>
    <property type="evidence" value="ECO:0007669"/>
    <property type="project" value="InterPro"/>
</dbReference>
<dbReference type="InterPro" id="IPR057983">
    <property type="entry name" value="NAA35-like_N"/>
</dbReference>
<reference evidence="7" key="1">
    <citation type="submission" date="2020-11" db="EMBL/GenBank/DDBJ databases">
        <authorList>
            <consortium name="DOE Joint Genome Institute"/>
            <person name="Ahrendt S."/>
            <person name="Riley R."/>
            <person name="Andreopoulos W."/>
            <person name="Labutti K."/>
            <person name="Pangilinan J."/>
            <person name="Ruiz-Duenas F.J."/>
            <person name="Barrasa J.M."/>
            <person name="Sanchez-Garcia M."/>
            <person name="Camarero S."/>
            <person name="Miyauchi S."/>
            <person name="Serrano A."/>
            <person name="Linde D."/>
            <person name="Babiker R."/>
            <person name="Drula E."/>
            <person name="Ayuso-Fernandez I."/>
            <person name="Pacheco R."/>
            <person name="Padilla G."/>
            <person name="Ferreira P."/>
            <person name="Barriuso J."/>
            <person name="Kellner H."/>
            <person name="Castanera R."/>
            <person name="Alfaro M."/>
            <person name="Ramirez L."/>
            <person name="Pisabarro A.G."/>
            <person name="Kuo A."/>
            <person name="Tritt A."/>
            <person name="Lipzen A."/>
            <person name="He G."/>
            <person name="Yan M."/>
            <person name="Ng V."/>
            <person name="Cullen D."/>
            <person name="Martin F."/>
            <person name="Rosso M.-N."/>
            <person name="Henrissat B."/>
            <person name="Hibbett D."/>
            <person name="Martinez A.T."/>
            <person name="Grigoriev I.V."/>
        </authorList>
    </citation>
    <scope>NUCLEOTIDE SEQUENCE</scope>
    <source>
        <strain evidence="7">CBS 506.95</strain>
    </source>
</reference>
<dbReference type="AlphaFoldDB" id="A0A9P6EFW3"/>
<accession>A0A9P6EFW3</accession>
<evidence type="ECO:0000256" key="4">
    <source>
        <dbReference type="SAM" id="Phobius"/>
    </source>
</evidence>
<protein>
    <submittedName>
        <fullName evidence="7">Mak10 subunit, NatC N-terminal acetyltransferase-domain-containing protein</fullName>
    </submittedName>
</protein>
<feature type="domain" description="NAA35-like N-terminal" evidence="5">
    <location>
        <begin position="40"/>
        <end position="204"/>
    </location>
</feature>
<dbReference type="PANTHER" id="PTHR21373">
    <property type="entry name" value="GLUCOSE REPRESSIBLE PROTEIN MAK10"/>
    <property type="match status" value="1"/>
</dbReference>
<dbReference type="InterPro" id="IPR057982">
    <property type="entry name" value="TPR_NAA35"/>
</dbReference>
<dbReference type="OrthoDB" id="269405at2759"/>
<comment type="caution">
    <text evidence="7">The sequence shown here is derived from an EMBL/GenBank/DDBJ whole genome shotgun (WGS) entry which is preliminary data.</text>
</comment>
<evidence type="ECO:0000259" key="6">
    <source>
        <dbReference type="Pfam" id="PF25789"/>
    </source>
</evidence>
<dbReference type="InterPro" id="IPR007244">
    <property type="entry name" value="Naa35_N"/>
</dbReference>
<evidence type="ECO:0000256" key="3">
    <source>
        <dbReference type="ARBA" id="ARBA00022490"/>
    </source>
</evidence>
<keyword evidence="4" id="KW-0812">Transmembrane</keyword>
<sequence>MADGVTVDFGQAQAELPGQGFNFQDVTGLFKQASKDLEPNSFIFMDDFGFQEAMSALEIGEPRLDTGLILQTNGQDHPNEKFDPHAPLLPEEVCWILDRALGFEMEFHAGNFLAHTVYTLIYIHRLRDIEPDVFVDTLSSEQQDPLRPTSLVTLVLRVSVQALLKSVDLVWRELAKGGMYDAEDWQSDKSEVSLLEGVPAAFIIKGLESAIAWVADTHQLSDDAKSSLLARLLLRQSLLQIFNTDITRPEETLKLISQARTHLGYLKARPPPLEPIPTTPASIPNLGVPKSNSIIPSTSVSNTYLSSTTPALLSFDPHVGRTLQMSSPIRVVPAPSFEQTCTMVENLLEGLEEAAVLARGGKEGENDGFGALGVWQAMSDVGLWLINKDRTTRVPYARSLCQTSFYDGFKIMSRFSIPWLINQFFYETCGVEWDEIRSVILERWRGDQDHPLLNEGSPPPVLQLERLLSKNLTAHFRALFHNPPRRRRYFMKSLVEWHFFYDILTEIRDGLDLDDIHPSHLLQHLPSIALVWRLSIVREVVLSAFQLELYTDEEKPFAYWYATQVIEEHLRCLDGLVQGAEDGSEIQSEMQFQIKFMSILQALCTALFVSTLPLLSFNWDQIRPNFFRRYKWAFRTAYDDNSQAPVVAQPELWRFIKACGEILRKVEANTDEDSSDASSMSLGVSFPGDCVELARTIAQELVDSEDCGSIGGAWAKDRLLFVKNLLAVCETLHDLPTTISGVDTFDPRMQLQWDVSGFHPWFPKLLPPVEQTS</sequence>
<gene>
    <name evidence="7" type="ORF">CPB83DRAFT_854632</name>
</gene>
<keyword evidence="8" id="KW-1185">Reference proteome</keyword>
<name>A0A9P6EFW3_9AGAR</name>
<comment type="subcellular location">
    <subcellularLocation>
        <location evidence="1">Cytoplasm</location>
    </subcellularLocation>
</comment>
<evidence type="ECO:0000256" key="1">
    <source>
        <dbReference type="ARBA" id="ARBA00004496"/>
    </source>
</evidence>
<keyword evidence="4" id="KW-1133">Transmembrane helix</keyword>
<dbReference type="Pfam" id="PF04112">
    <property type="entry name" value="Mak10"/>
    <property type="match status" value="1"/>
</dbReference>
<proteinExistence type="inferred from homology"/>
<feature type="transmembrane region" description="Helical" evidence="4">
    <location>
        <begin position="596"/>
        <end position="619"/>
    </location>
</feature>
<feature type="domain" description="NAA35-like TPR repeats" evidence="6">
    <location>
        <begin position="396"/>
        <end position="574"/>
    </location>
</feature>
<dbReference type="Pfam" id="PF25789">
    <property type="entry name" value="TPR_NAA35"/>
    <property type="match status" value="1"/>
</dbReference>
<dbReference type="PANTHER" id="PTHR21373:SF0">
    <property type="entry name" value="N-ALPHA-ACETYLTRANSFERASE 35, NATC AUXILIARY SUBUNIT"/>
    <property type="match status" value="1"/>
</dbReference>
<organism evidence="7 8">
    <name type="scientific">Crepidotus variabilis</name>
    <dbReference type="NCBI Taxonomy" id="179855"/>
    <lineage>
        <taxon>Eukaryota</taxon>
        <taxon>Fungi</taxon>
        <taxon>Dikarya</taxon>
        <taxon>Basidiomycota</taxon>
        <taxon>Agaricomycotina</taxon>
        <taxon>Agaricomycetes</taxon>
        <taxon>Agaricomycetidae</taxon>
        <taxon>Agaricales</taxon>
        <taxon>Agaricineae</taxon>
        <taxon>Crepidotaceae</taxon>
        <taxon>Crepidotus</taxon>
    </lineage>
</organism>
<evidence type="ECO:0000313" key="8">
    <source>
        <dbReference type="Proteomes" id="UP000807306"/>
    </source>
</evidence>
<dbReference type="Proteomes" id="UP000807306">
    <property type="component" value="Unassembled WGS sequence"/>
</dbReference>
<evidence type="ECO:0000259" key="5">
    <source>
        <dbReference type="Pfam" id="PF04112"/>
    </source>
</evidence>
<evidence type="ECO:0000256" key="2">
    <source>
        <dbReference type="ARBA" id="ARBA00006289"/>
    </source>
</evidence>